<reference evidence="2" key="1">
    <citation type="journal article" date="2018" name="Nat. Microbiol.">
        <title>Leveraging single-cell genomics to expand the fungal tree of life.</title>
        <authorList>
            <person name="Ahrendt S.R."/>
            <person name="Quandt C.A."/>
            <person name="Ciobanu D."/>
            <person name="Clum A."/>
            <person name="Salamov A."/>
            <person name="Andreopoulos B."/>
            <person name="Cheng J.F."/>
            <person name="Woyke T."/>
            <person name="Pelin A."/>
            <person name="Henrissat B."/>
            <person name="Reynolds N.K."/>
            <person name="Benny G.L."/>
            <person name="Smith M.E."/>
            <person name="James T.Y."/>
            <person name="Grigoriev I.V."/>
        </authorList>
    </citation>
    <scope>NUCLEOTIDE SEQUENCE [LARGE SCALE GENOMIC DNA]</scope>
    <source>
        <strain evidence="2">CSF55</strain>
    </source>
</reference>
<gene>
    <name evidence="1" type="ORF">ROZALSC1DRAFT_24933</name>
</gene>
<dbReference type="Proteomes" id="UP000281549">
    <property type="component" value="Unassembled WGS sequence"/>
</dbReference>
<proteinExistence type="predicted"/>
<dbReference type="EMBL" id="ML006271">
    <property type="protein sequence ID" value="RKP16743.1"/>
    <property type="molecule type" value="Genomic_DNA"/>
</dbReference>
<accession>A0A4P9YBP8</accession>
<evidence type="ECO:0000313" key="1">
    <source>
        <dbReference type="EMBL" id="RKP16743.1"/>
    </source>
</evidence>
<feature type="non-terminal residue" evidence="1">
    <location>
        <position position="1"/>
    </location>
</feature>
<organism evidence="1 2">
    <name type="scientific">Rozella allomycis (strain CSF55)</name>
    <dbReference type="NCBI Taxonomy" id="988480"/>
    <lineage>
        <taxon>Eukaryota</taxon>
        <taxon>Fungi</taxon>
        <taxon>Fungi incertae sedis</taxon>
        <taxon>Cryptomycota</taxon>
        <taxon>Cryptomycota incertae sedis</taxon>
        <taxon>Rozella</taxon>
    </lineage>
</organism>
<name>A0A4P9YBP8_ROZAC</name>
<evidence type="ECO:0000313" key="2">
    <source>
        <dbReference type="Proteomes" id="UP000281549"/>
    </source>
</evidence>
<dbReference type="AlphaFoldDB" id="A0A4P9YBP8"/>
<sequence length="295" mass="32676">TKLSDNVILRMESAGPAISRVYFVNNDNGEIPIPQGFAIRDNSNNVNINPIVGTQSFILAWLDCYTMHFNGEDILSLDNQLADRGGLYDINNQVFSNIKNIVIVIAVDQNQSTLVIFNFIVNSDCKSANMVEFSADSPYTTKASSKLKPIVHIWPNFDGLINCTFSFIISTTINQSAVRLDQKSDDTKPPRENENLITSTPKFHHQLQSITDSPKPEKINIQLVAVASNITNRPLYPYMFLGSALPMLASFPPSILRLSIHHQLQSMPASTKPGDQHPLSIQIGVQSQLADVLPI</sequence>
<protein>
    <submittedName>
        <fullName evidence="1">Uncharacterized protein</fullName>
    </submittedName>
</protein>